<evidence type="ECO:0000313" key="1">
    <source>
        <dbReference type="EMBL" id="JAP90387.1"/>
    </source>
</evidence>
<feature type="non-terminal residue" evidence="1">
    <location>
        <position position="1"/>
    </location>
</feature>
<name>A0A146K0V1_9EUKA</name>
<reference evidence="1" key="1">
    <citation type="submission" date="2015-07" db="EMBL/GenBank/DDBJ databases">
        <title>Adaptation to a free-living lifestyle via gene acquisitions in the diplomonad Trepomonas sp. PC1.</title>
        <authorList>
            <person name="Xu F."/>
            <person name="Jerlstrom-Hultqvist J."/>
            <person name="Kolisko M."/>
            <person name="Simpson A.G.B."/>
            <person name="Roger A.J."/>
            <person name="Svard S.G."/>
            <person name="Andersson J.O."/>
        </authorList>
    </citation>
    <scope>NUCLEOTIDE SEQUENCE</scope>
    <source>
        <strain evidence="1">PC1</strain>
    </source>
</reference>
<dbReference type="AlphaFoldDB" id="A0A146K0V1"/>
<dbReference type="EMBL" id="GDID01006219">
    <property type="protein sequence ID" value="JAP90387.1"/>
    <property type="molecule type" value="Transcribed_RNA"/>
</dbReference>
<gene>
    <name evidence="1" type="ORF">TPC1_30118</name>
</gene>
<sequence length="858" mass="96527">TMTPENCSSFATSVYVNQALIYGCSRLQPFRHNGICYENCSRIVFFDNGYERCLEKECNHTVQLGLAWPRNWQICIECQFINLDLGNKLICRQSCLEDQITYHLENGEFFCTDDEEEVNTYSFPPGMSFTPNHFVNCTFYNFTLSNGFSCSNTVACSQLTLMVSQNNFTCATGIDDEIFSSKNVSEQLWGQTSTSVFAPLQVCPLDGCVMNNICNSTCDLEYCDVGTAFLKGDGFTCSASECTQIVFNISKGEEICYNQSCEFNISLGPSNFTCLHNMEQLLDYPETNNRVWNLSENTYITVEKCDYTGCIHSQVCSQNCVQPFCDSGLWPIYADDGMYCNGSCTFNQFNLSQASYKCQEEDCKWERIKFNSTMHSCVKNLSSLLSYPSTNHFIWNETTDNIFIQVNLCDLSGCIHDLICYQSCIAPFCDTGFVPIYSDHGMYCNQSCSYPDYDYFTAITTCRSASCADLTAVFMDGNVSCVNASFLSTTTPNILWNKTGVNTHRVEEITSCVLEKCISGNVCNICGQFDPRCDPDTFQMNFGSQFNCSAFIGDNCGMTVFKASNAFECSKNDTCADTSLIIHQDVLICENLIGCQNISISGFNQVCEEGSVKLIRNSSQQYSTVSELAETQVLVPNRDGTFTLLPIGFNFTLTHLFFDFDSNSFYFDYSAQERMFYQDRFYQTQSCNLSLVEKDEDTSICQQLPVCSQSEQLIINELQILCYQLPGCDKLYETCLVGDNPIQRCEKLVMLSNSTVCAAETFNLTSFGFKSSQLESVKGILCGIGEMIIDDCSAEANYSIQQNLERVHSEIAGRGQNDVLCEEGYVDEAQHCGIECSGQYERQSRKCFYSRKKAGQWK</sequence>
<protein>
    <submittedName>
        <fullName evidence="1">Uncharacterized protein</fullName>
    </submittedName>
</protein>
<proteinExistence type="predicted"/>
<accession>A0A146K0V1</accession>
<organism evidence="1">
    <name type="scientific">Trepomonas sp. PC1</name>
    <dbReference type="NCBI Taxonomy" id="1076344"/>
    <lineage>
        <taxon>Eukaryota</taxon>
        <taxon>Metamonada</taxon>
        <taxon>Diplomonadida</taxon>
        <taxon>Hexamitidae</taxon>
        <taxon>Hexamitinae</taxon>
        <taxon>Trepomonas</taxon>
    </lineage>
</organism>